<protein>
    <recommendedName>
        <fullName evidence="6">Elicitin</fullName>
    </recommendedName>
</protein>
<name>A0A075Q6G5_PYTOL</name>
<comment type="function">
    <text evidence="6">Induces local and distal defense responses (incompatible hypersensitive reaction) in plants from the solanaceae and cruciferae families. Elicits leaf necrosis and causes the accumulation of pathogenesis-related proteins. Might interact with the lipidic molecules of the plasma membrane.</text>
</comment>
<comment type="similarity">
    <text evidence="2 6">Belongs to the elicitin family.</text>
</comment>
<evidence type="ECO:0000313" key="9">
    <source>
        <dbReference type="EMBL" id="AIG13978.1"/>
    </source>
</evidence>
<evidence type="ECO:0000256" key="5">
    <source>
        <dbReference type="ARBA" id="ARBA00023157"/>
    </source>
</evidence>
<evidence type="ECO:0000256" key="4">
    <source>
        <dbReference type="ARBA" id="ARBA00022978"/>
    </source>
</evidence>
<evidence type="ECO:0000256" key="2">
    <source>
        <dbReference type="ARBA" id="ARBA00009544"/>
    </source>
</evidence>
<keyword evidence="8" id="KW-0732">Signal</keyword>
<feature type="signal peptide" evidence="8">
    <location>
        <begin position="1"/>
        <end position="19"/>
    </location>
</feature>
<dbReference type="InterPro" id="IPR036470">
    <property type="entry name" value="Elicitin_sf"/>
</dbReference>
<feature type="chain" id="PRO_5001708496" description="Elicitin" evidence="8">
    <location>
        <begin position="20"/>
        <end position="170"/>
    </location>
</feature>
<reference evidence="9" key="2">
    <citation type="submission" date="2014-01" db="EMBL/GenBank/DDBJ databases">
        <authorList>
            <person name="Gerbore J.J."/>
        </authorList>
    </citation>
    <scope>NUCLEOTIDE SEQUENCE</scope>
</reference>
<dbReference type="InterPro" id="IPR002200">
    <property type="entry name" value="Elicitin"/>
</dbReference>
<evidence type="ECO:0000256" key="6">
    <source>
        <dbReference type="RuleBase" id="RU368111"/>
    </source>
</evidence>
<sequence>MFSKTLVVLAAVAAVTVNGLTKEECDAAFTGEVGKLTKDALPLVQPCSSDSGFSMVPPKGLPTDDQYVKMCASKNCRALLDVIKKAGLKDCELNFGSVFPGSVPLNVYQLGQGFDAKCASIGGGSTPTTAPPTSTTPTTAPPTGTTPTTAPPAGTTPGVTPSPTTPKPAC</sequence>
<keyword evidence="4 6" id="KW-0928">Hypersensitive response elicitation</keyword>
<accession>A0A075Q6G5</accession>
<proteinExistence type="inferred from homology"/>
<gene>
    <name evidence="9" type="primary">POD-1b</name>
</gene>
<dbReference type="GO" id="GO:0005576">
    <property type="term" value="C:extracellular region"/>
    <property type="evidence" value="ECO:0007669"/>
    <property type="project" value="UniProtKB-SubCell"/>
</dbReference>
<keyword evidence="3 6" id="KW-0964">Secreted</keyword>
<feature type="compositionally biased region" description="Low complexity" evidence="7">
    <location>
        <begin position="126"/>
        <end position="162"/>
    </location>
</feature>
<dbReference type="Gene3D" id="1.10.239.10">
    <property type="entry name" value="Elicitin domain"/>
    <property type="match status" value="1"/>
</dbReference>
<evidence type="ECO:0000256" key="8">
    <source>
        <dbReference type="SAM" id="SignalP"/>
    </source>
</evidence>
<dbReference type="SUPFAM" id="SSF48647">
    <property type="entry name" value="Fungal elicitin"/>
    <property type="match status" value="1"/>
</dbReference>
<evidence type="ECO:0000256" key="1">
    <source>
        <dbReference type="ARBA" id="ARBA00004613"/>
    </source>
</evidence>
<dbReference type="Pfam" id="PF00964">
    <property type="entry name" value="Elicitin"/>
    <property type="match status" value="1"/>
</dbReference>
<dbReference type="SMART" id="SM01187">
    <property type="entry name" value="Elicitin"/>
    <property type="match status" value="1"/>
</dbReference>
<comment type="subcellular location">
    <subcellularLocation>
        <location evidence="1 6">Secreted</location>
    </subcellularLocation>
</comment>
<feature type="region of interest" description="Disordered" evidence="7">
    <location>
        <begin position="122"/>
        <end position="170"/>
    </location>
</feature>
<dbReference type="EMBL" id="KJ125072">
    <property type="protein sequence ID" value="AIG13978.1"/>
    <property type="molecule type" value="Genomic_DNA"/>
</dbReference>
<keyword evidence="5 6" id="KW-1015">Disulfide bond</keyword>
<dbReference type="GO" id="GO:0052040">
    <property type="term" value="P:symbiont-mediated perturbation of host programmed cell death"/>
    <property type="evidence" value="ECO:0007669"/>
    <property type="project" value="UniProtKB-UniRule"/>
</dbReference>
<dbReference type="PRINTS" id="PR00948">
    <property type="entry name" value="ELICITIN"/>
</dbReference>
<organism evidence="9">
    <name type="scientific">Pythium oligandrum</name>
    <name type="common">Mycoparasitic fungus</name>
    <dbReference type="NCBI Taxonomy" id="41045"/>
    <lineage>
        <taxon>Eukaryota</taxon>
        <taxon>Sar</taxon>
        <taxon>Stramenopiles</taxon>
        <taxon>Oomycota</taxon>
        <taxon>Peronosporomycetes</taxon>
        <taxon>Pythiales</taxon>
        <taxon>Pythiaceae</taxon>
        <taxon>Pythium</taxon>
    </lineage>
</organism>
<evidence type="ECO:0000256" key="7">
    <source>
        <dbReference type="SAM" id="MobiDB-lite"/>
    </source>
</evidence>
<evidence type="ECO:0000256" key="3">
    <source>
        <dbReference type="ARBA" id="ARBA00022525"/>
    </source>
</evidence>
<reference evidence="9" key="1">
    <citation type="journal article" date="2014" name="FEMS Microbiol. Ecol.">
        <title>Characterization of Pythium oligandrum populations that colonize the rhizosphere of vines from the Bordeaux region.</title>
        <authorList>
            <person name="Gerbore J."/>
            <person name="Vallance J."/>
            <person name="Yacoub A."/>
            <person name="Delmotte F."/>
            <person name="Grizard D."/>
            <person name="Regnault-Roger C."/>
            <person name="Rey P."/>
        </authorList>
    </citation>
    <scope>NUCLEOTIDE SEQUENCE</scope>
</reference>
<dbReference type="AlphaFoldDB" id="A0A075Q6G5"/>